<keyword evidence="3" id="KW-0804">Transcription</keyword>
<evidence type="ECO:0000256" key="2">
    <source>
        <dbReference type="ARBA" id="ARBA00023125"/>
    </source>
</evidence>
<evidence type="ECO:0000256" key="3">
    <source>
        <dbReference type="ARBA" id="ARBA00023163"/>
    </source>
</evidence>
<dbReference type="PROSITE" id="PS01081">
    <property type="entry name" value="HTH_TETR_1"/>
    <property type="match status" value="1"/>
</dbReference>
<evidence type="ECO:0000256" key="4">
    <source>
        <dbReference type="PROSITE-ProRule" id="PRU00335"/>
    </source>
</evidence>
<dbReference type="Pfam" id="PF00440">
    <property type="entry name" value="TetR_N"/>
    <property type="match status" value="1"/>
</dbReference>
<keyword evidence="7" id="KW-1185">Reference proteome</keyword>
<dbReference type="KEGG" id="cgk:CGERO_07185"/>
<dbReference type="Gene3D" id="1.10.357.10">
    <property type="entry name" value="Tetracycline Repressor, domain 2"/>
    <property type="match status" value="1"/>
</dbReference>
<dbReference type="InterPro" id="IPR023772">
    <property type="entry name" value="DNA-bd_HTH_TetR-type_CS"/>
</dbReference>
<dbReference type="Proteomes" id="UP000271587">
    <property type="component" value="Chromosome"/>
</dbReference>
<dbReference type="InterPro" id="IPR050109">
    <property type="entry name" value="HTH-type_TetR-like_transc_reg"/>
</dbReference>
<dbReference type="InterPro" id="IPR001647">
    <property type="entry name" value="HTH_TetR"/>
</dbReference>
<feature type="DNA-binding region" description="H-T-H motif" evidence="4">
    <location>
        <begin position="106"/>
        <end position="125"/>
    </location>
</feature>
<dbReference type="PANTHER" id="PTHR30055:SF151">
    <property type="entry name" value="TRANSCRIPTIONAL REGULATORY PROTEIN"/>
    <property type="match status" value="1"/>
</dbReference>
<accession>A0A3G6J187</accession>
<sequence length="284" mass="29921">MADPLPIGGESIVSRFGLAPGDRFSIRKFNTEPAREAVAASSSSSWAPAHYRHSRFPRLLVLYSAGTARHLGSTELTTVKNVQLSKALIVDTSLDILRNYGLADMTMRRVSAQLGVAPGALYWHFKNKQALIDATARHVLAPWLRTGFATLPEACLALRQAMLGIRDGAELVGAAVSNPDLRDELSQVLASTITGTNANIGATTALHYVLGSTAITQSEQQAKAAQAGLDPAAVSAQCTKGVEASSNDNATTGTSQATVECDASSDQFLAGVRLIDSGLRALEC</sequence>
<keyword evidence="2 4" id="KW-0238">DNA-binding</keyword>
<dbReference type="Gene3D" id="1.10.10.60">
    <property type="entry name" value="Homeodomain-like"/>
    <property type="match status" value="1"/>
</dbReference>
<gene>
    <name evidence="6" type="primary">tetR</name>
    <name evidence="6" type="ORF">CGERO_07185</name>
</gene>
<organism evidence="6 7">
    <name type="scientific">Corynebacterium gerontici</name>
    <dbReference type="NCBI Taxonomy" id="2079234"/>
    <lineage>
        <taxon>Bacteria</taxon>
        <taxon>Bacillati</taxon>
        <taxon>Actinomycetota</taxon>
        <taxon>Actinomycetes</taxon>
        <taxon>Mycobacteriales</taxon>
        <taxon>Corynebacteriaceae</taxon>
        <taxon>Corynebacterium</taxon>
    </lineage>
</organism>
<proteinExistence type="predicted"/>
<keyword evidence="1" id="KW-0805">Transcription regulation</keyword>
<dbReference type="PRINTS" id="PR00455">
    <property type="entry name" value="HTHTETR"/>
</dbReference>
<name>A0A3G6J187_9CORY</name>
<evidence type="ECO:0000313" key="7">
    <source>
        <dbReference type="Proteomes" id="UP000271587"/>
    </source>
</evidence>
<dbReference type="SUPFAM" id="SSF46689">
    <property type="entry name" value="Homeodomain-like"/>
    <property type="match status" value="1"/>
</dbReference>
<dbReference type="PANTHER" id="PTHR30055">
    <property type="entry name" value="HTH-TYPE TRANSCRIPTIONAL REGULATOR RUTR"/>
    <property type="match status" value="1"/>
</dbReference>
<evidence type="ECO:0000256" key="1">
    <source>
        <dbReference type="ARBA" id="ARBA00023015"/>
    </source>
</evidence>
<evidence type="ECO:0000313" key="6">
    <source>
        <dbReference type="EMBL" id="AZA11737.1"/>
    </source>
</evidence>
<dbReference type="PROSITE" id="PS50977">
    <property type="entry name" value="HTH_TETR_2"/>
    <property type="match status" value="1"/>
</dbReference>
<evidence type="ECO:0000259" key="5">
    <source>
        <dbReference type="PROSITE" id="PS50977"/>
    </source>
</evidence>
<dbReference type="InterPro" id="IPR009057">
    <property type="entry name" value="Homeodomain-like_sf"/>
</dbReference>
<dbReference type="GO" id="GO:0000976">
    <property type="term" value="F:transcription cis-regulatory region binding"/>
    <property type="evidence" value="ECO:0007669"/>
    <property type="project" value="TreeGrafter"/>
</dbReference>
<protein>
    <submittedName>
        <fullName evidence="6">Tetracycline repressor protein class H</fullName>
    </submittedName>
</protein>
<feature type="domain" description="HTH tetR-type" evidence="5">
    <location>
        <begin position="83"/>
        <end position="143"/>
    </location>
</feature>
<dbReference type="AlphaFoldDB" id="A0A3G6J187"/>
<dbReference type="GO" id="GO:0003700">
    <property type="term" value="F:DNA-binding transcription factor activity"/>
    <property type="evidence" value="ECO:0007669"/>
    <property type="project" value="TreeGrafter"/>
</dbReference>
<reference evidence="6 7" key="1">
    <citation type="submission" date="2018-11" db="EMBL/GenBank/DDBJ databases">
        <authorList>
            <person name="Kleinhagauer T."/>
            <person name="Glaeser S.P."/>
            <person name="Spergser J."/>
            <person name="Ruckert C."/>
            <person name="Kaempfer P."/>
            <person name="Busse H.-J."/>
        </authorList>
    </citation>
    <scope>NUCLEOTIDE SEQUENCE [LARGE SCALE GENOMIC DNA]</scope>
    <source>
        <strain evidence="6 7">W8</strain>
    </source>
</reference>
<dbReference type="EMBL" id="CP033897">
    <property type="protein sequence ID" value="AZA11737.1"/>
    <property type="molecule type" value="Genomic_DNA"/>
</dbReference>